<evidence type="ECO:0008006" key="13">
    <source>
        <dbReference type="Google" id="ProtNLM"/>
    </source>
</evidence>
<evidence type="ECO:0000256" key="5">
    <source>
        <dbReference type="ARBA" id="ARBA00022737"/>
    </source>
</evidence>
<dbReference type="InterPro" id="IPR023271">
    <property type="entry name" value="Aquaporin-like"/>
</dbReference>
<comment type="similarity">
    <text evidence="2">Belongs to the MIP/aquaporin (TC 1.A.8) family.</text>
</comment>
<evidence type="ECO:0000256" key="2">
    <source>
        <dbReference type="ARBA" id="ARBA00006175"/>
    </source>
</evidence>
<dbReference type="AlphaFoldDB" id="A0A8C0Q9D9"/>
<dbReference type="GO" id="GO:0019755">
    <property type="term" value="P:one-carbon compound transport"/>
    <property type="evidence" value="ECO:0007669"/>
    <property type="project" value="UniProtKB-ARBA"/>
</dbReference>
<dbReference type="GO" id="GO:0005886">
    <property type="term" value="C:plasma membrane"/>
    <property type="evidence" value="ECO:0007669"/>
    <property type="project" value="UniProtKB-SubCell"/>
</dbReference>
<evidence type="ECO:0000313" key="11">
    <source>
        <dbReference type="Ensembl" id="ENSCAFP00040003845.1"/>
    </source>
</evidence>
<dbReference type="Proteomes" id="UP000694542">
    <property type="component" value="Chromosome 6"/>
</dbReference>
<dbReference type="InterPro" id="IPR000425">
    <property type="entry name" value="MIP"/>
</dbReference>
<keyword evidence="3" id="KW-0813">Transport</keyword>
<sequence>MSWPLFPNPLGPPRAHMPVSFGPCWRPQGAGALGRPPPAREGPTLSGDAAGPGPFPRLAGGSAILPSPLPRPAEIESASFLGPRAASHSRFIALLAPSGSLCNPLKEPEPGAGPAAPALEIRGPRGAGAGFPGGSGKRRCQVPLALMSAEAAVSVCDPEFGSGKVKEPSMGGRSRGSWYERFLQPCLVELLGSALFIFIGCLSVIENGTDTGRLQPALAHGLALGLIIATLGNISGGHFNPAVSLAATLIGGLNLVMLLPYWIAQLCGGLIGAALAKAVSPEERFWNASGAAFVTVQEPGQVVGPWWRAHPDDTAGTGRVHGRHQREDAGPSGSILHWLCRHRGHPGGGCCVWSLHESCPCLWTCRGGQSLGLPLDLLAGPAPGQLLVGLLIRLFIGDGKTRLILRGGDTEVVVFLRPRPDCRRAASCSCGWGGGPGEPATRFPHVGLAFPMTDCCQGLRMLWALRIPLCSPAPSAWGARCQPCPAQAFFPDGEAPMSRRAVGRGCCVCMSSFLPPPFFLLLLAPDSSVTEGPSVLGFLASCTASLALQ</sequence>
<dbReference type="InterPro" id="IPR034294">
    <property type="entry name" value="Aquaporin_transptr"/>
</dbReference>
<name>A0A8C0Q9D9_CANLF</name>
<feature type="region of interest" description="Disordered" evidence="9">
    <location>
        <begin position="28"/>
        <end position="53"/>
    </location>
</feature>
<evidence type="ECO:0000256" key="1">
    <source>
        <dbReference type="ARBA" id="ARBA00004651"/>
    </source>
</evidence>
<evidence type="ECO:0000256" key="7">
    <source>
        <dbReference type="ARBA" id="ARBA00023136"/>
    </source>
</evidence>
<keyword evidence="4 10" id="KW-0812">Transmembrane</keyword>
<feature type="transmembrane region" description="Helical" evidence="10">
    <location>
        <begin position="217"/>
        <end position="235"/>
    </location>
</feature>
<evidence type="ECO:0000256" key="8">
    <source>
        <dbReference type="ARBA" id="ARBA00034651"/>
    </source>
</evidence>
<protein>
    <recommendedName>
        <fullName evidence="13">Aquaporin 8</fullName>
    </recommendedName>
</protein>
<evidence type="ECO:0000256" key="9">
    <source>
        <dbReference type="SAM" id="MobiDB-lite"/>
    </source>
</evidence>
<dbReference type="GO" id="GO:0015250">
    <property type="term" value="F:water channel activity"/>
    <property type="evidence" value="ECO:0007669"/>
    <property type="project" value="UniProtKB-ARBA"/>
</dbReference>
<dbReference type="PANTHER" id="PTHR45665:SF9">
    <property type="entry name" value="AQUAPORIN-8"/>
    <property type="match status" value="1"/>
</dbReference>
<dbReference type="PROSITE" id="PS00221">
    <property type="entry name" value="MIP"/>
    <property type="match status" value="1"/>
</dbReference>
<comment type="subcellular location">
    <subcellularLocation>
        <location evidence="1">Cell membrane</location>
        <topology evidence="1">Multi-pass membrane protein</topology>
    </subcellularLocation>
</comment>
<dbReference type="Gene3D" id="1.20.1080.10">
    <property type="entry name" value="Glycerol uptake facilitator protein"/>
    <property type="match status" value="1"/>
</dbReference>
<keyword evidence="7 10" id="KW-0472">Membrane</keyword>
<reference evidence="11" key="2">
    <citation type="submission" date="2025-08" db="UniProtKB">
        <authorList>
            <consortium name="Ensembl"/>
        </authorList>
    </citation>
    <scope>IDENTIFICATION</scope>
</reference>
<dbReference type="PRINTS" id="PR02020">
    <property type="entry name" value="AQUAPORIN8"/>
</dbReference>
<dbReference type="Pfam" id="PF00230">
    <property type="entry name" value="MIP"/>
    <property type="match status" value="1"/>
</dbReference>
<dbReference type="SUPFAM" id="SSF81338">
    <property type="entry name" value="Aquaporin-like"/>
    <property type="match status" value="1"/>
</dbReference>
<keyword evidence="6 10" id="KW-1133">Transmembrane helix</keyword>
<evidence type="ECO:0000256" key="4">
    <source>
        <dbReference type="ARBA" id="ARBA00022692"/>
    </source>
</evidence>
<keyword evidence="5" id="KW-0677">Repeat</keyword>
<evidence type="ECO:0000256" key="10">
    <source>
        <dbReference type="SAM" id="Phobius"/>
    </source>
</evidence>
<evidence type="ECO:0000256" key="3">
    <source>
        <dbReference type="ARBA" id="ARBA00022448"/>
    </source>
</evidence>
<proteinExistence type="inferred from homology"/>
<organism evidence="11 12">
    <name type="scientific">Canis lupus familiaris</name>
    <name type="common">Dog</name>
    <name type="synonym">Canis familiaris</name>
    <dbReference type="NCBI Taxonomy" id="9615"/>
    <lineage>
        <taxon>Eukaryota</taxon>
        <taxon>Metazoa</taxon>
        <taxon>Chordata</taxon>
        <taxon>Craniata</taxon>
        <taxon>Vertebrata</taxon>
        <taxon>Euteleostomi</taxon>
        <taxon>Mammalia</taxon>
        <taxon>Eutheria</taxon>
        <taxon>Laurasiatheria</taxon>
        <taxon>Carnivora</taxon>
        <taxon>Caniformia</taxon>
        <taxon>Canidae</taxon>
        <taxon>Canis</taxon>
    </lineage>
</organism>
<evidence type="ECO:0000256" key="6">
    <source>
        <dbReference type="ARBA" id="ARBA00022989"/>
    </source>
</evidence>
<reference evidence="11" key="1">
    <citation type="submission" date="2018-10" db="EMBL/GenBank/DDBJ databases">
        <title>De novo assembly of a Great Dane genome.</title>
        <authorList>
            <person name="Kidd J.M."/>
            <person name="Pendleton A.L."/>
            <person name="Shen F."/>
            <person name="Emery S."/>
        </authorList>
    </citation>
    <scope>NUCLEOTIDE SEQUENCE [LARGE SCALE GENOMIC DNA]</scope>
    <source>
        <strain evidence="11">Great Dane</strain>
    </source>
</reference>
<feature type="transmembrane region" description="Helical" evidence="10">
    <location>
        <begin position="242"/>
        <end position="263"/>
    </location>
</feature>
<evidence type="ECO:0000313" key="12">
    <source>
        <dbReference type="Proteomes" id="UP000694542"/>
    </source>
</evidence>
<dbReference type="PANTHER" id="PTHR45665">
    <property type="entry name" value="AQUAPORIN-8"/>
    <property type="match status" value="1"/>
</dbReference>
<dbReference type="PRINTS" id="PR00783">
    <property type="entry name" value="MINTRINSICP"/>
</dbReference>
<dbReference type="InterPro" id="IPR022357">
    <property type="entry name" value="MIP_CS"/>
</dbReference>
<accession>A0A8C0Q9D9</accession>
<dbReference type="GO" id="GO:0005737">
    <property type="term" value="C:cytoplasm"/>
    <property type="evidence" value="ECO:0007669"/>
    <property type="project" value="UniProtKB-ARBA"/>
</dbReference>
<comment type="catalytic activity">
    <reaction evidence="8">
        <text>H2O(in) = H2O(out)</text>
        <dbReference type="Rhea" id="RHEA:29667"/>
        <dbReference type="ChEBI" id="CHEBI:15377"/>
    </reaction>
</comment>
<dbReference type="InterPro" id="IPR023277">
    <property type="entry name" value="Aquaporin_8"/>
</dbReference>
<dbReference type="Ensembl" id="ENSCAFT00040004479.1">
    <property type="protein sequence ID" value="ENSCAFP00040003845.1"/>
    <property type="gene ID" value="ENSCAFG00040002363.1"/>
</dbReference>